<protein>
    <submittedName>
        <fullName evidence="2">Uncharacterized protein</fullName>
    </submittedName>
</protein>
<gene>
    <name evidence="2" type="ORF">FD754_024525</name>
</gene>
<proteinExistence type="predicted"/>
<keyword evidence="1" id="KW-0521">NADP</keyword>
<dbReference type="PANTHER" id="PTHR44154:SF1">
    <property type="entry name" value="QUINONE OXIDOREDUCTASE"/>
    <property type="match status" value="1"/>
</dbReference>
<evidence type="ECO:0000256" key="1">
    <source>
        <dbReference type="ARBA" id="ARBA00022857"/>
    </source>
</evidence>
<dbReference type="GO" id="GO:0005829">
    <property type="term" value="C:cytosol"/>
    <property type="evidence" value="ECO:0007669"/>
    <property type="project" value="TreeGrafter"/>
</dbReference>
<organism evidence="2 3">
    <name type="scientific">Muntiacus muntjak</name>
    <name type="common">Barking deer</name>
    <name type="synonym">Indian muntjac</name>
    <dbReference type="NCBI Taxonomy" id="9888"/>
    <lineage>
        <taxon>Eukaryota</taxon>
        <taxon>Metazoa</taxon>
        <taxon>Chordata</taxon>
        <taxon>Craniata</taxon>
        <taxon>Vertebrata</taxon>
        <taxon>Euteleostomi</taxon>
        <taxon>Mammalia</taxon>
        <taxon>Eutheria</taxon>
        <taxon>Laurasiatheria</taxon>
        <taxon>Artiodactyla</taxon>
        <taxon>Ruminantia</taxon>
        <taxon>Pecora</taxon>
        <taxon>Cervidae</taxon>
        <taxon>Muntiacinae</taxon>
        <taxon>Muntiacus</taxon>
    </lineage>
</organism>
<dbReference type="GO" id="GO:0003730">
    <property type="term" value="F:mRNA 3'-UTR binding"/>
    <property type="evidence" value="ECO:0007669"/>
    <property type="project" value="TreeGrafter"/>
</dbReference>
<keyword evidence="3" id="KW-1185">Reference proteome</keyword>
<dbReference type="GO" id="GO:0003960">
    <property type="term" value="F:quinone reductase (NADPH) activity"/>
    <property type="evidence" value="ECO:0007669"/>
    <property type="project" value="TreeGrafter"/>
</dbReference>
<evidence type="ECO:0000313" key="2">
    <source>
        <dbReference type="EMBL" id="KAB0338513.1"/>
    </source>
</evidence>
<name>A0A5N3UP80_MUNMU</name>
<accession>A0A5N3UP80</accession>
<dbReference type="Proteomes" id="UP000326458">
    <property type="component" value="Unassembled WGS sequence"/>
</dbReference>
<sequence>KVQAYGVNPGDAYVCSGTHSIKPFLLYTPMTFTTRMISGGYTVFVLQRMTLFTCFPKKLDFKQGAAISISAYVKAGGTAGQMVRAYGLKILGTAATKKGQKIAFQNEAHEESSTKGVALPSFSKEAFQQFAATLQAGMEIGWLRPVIGPQYSLERAAQAHEDIIHSCGAMEK</sequence>
<feature type="non-terminal residue" evidence="2">
    <location>
        <position position="1"/>
    </location>
</feature>
<dbReference type="Gene3D" id="3.90.180.10">
    <property type="entry name" value="Medium-chain alcohol dehydrogenases, catalytic domain"/>
    <property type="match status" value="1"/>
</dbReference>
<dbReference type="InterPro" id="IPR051603">
    <property type="entry name" value="Zinc-ADH_QOR/CCCR"/>
</dbReference>
<comment type="caution">
    <text evidence="2">The sequence shown here is derived from an EMBL/GenBank/DDBJ whole genome shotgun (WGS) entry which is preliminary data.</text>
</comment>
<evidence type="ECO:0000313" key="3">
    <source>
        <dbReference type="Proteomes" id="UP000326458"/>
    </source>
</evidence>
<dbReference type="PANTHER" id="PTHR44154">
    <property type="entry name" value="QUINONE OXIDOREDUCTASE"/>
    <property type="match status" value="1"/>
</dbReference>
<dbReference type="EMBL" id="VCEA01003957">
    <property type="protein sequence ID" value="KAB0338513.1"/>
    <property type="molecule type" value="Genomic_DNA"/>
</dbReference>
<dbReference type="Gene3D" id="3.40.50.720">
    <property type="entry name" value="NAD(P)-binding Rossmann-like Domain"/>
    <property type="match status" value="1"/>
</dbReference>
<dbReference type="AlphaFoldDB" id="A0A5N3UP80"/>
<reference evidence="2 3" key="1">
    <citation type="submission" date="2019-06" db="EMBL/GenBank/DDBJ databases">
        <title>Discovery of a novel chromosome fission-fusion reversal in muntjac.</title>
        <authorList>
            <person name="Mudd A.B."/>
            <person name="Bredeson J.V."/>
            <person name="Baum R."/>
            <person name="Hockemeyer D."/>
            <person name="Rokhsar D.S."/>
        </authorList>
    </citation>
    <scope>NUCLEOTIDE SEQUENCE [LARGE SCALE GENOMIC DNA]</scope>
    <source>
        <strain evidence="2">UTSW_UCB_Mm</strain>
        <tissue evidence="2">Fibroblast cell line</tissue>
    </source>
</reference>
<dbReference type="GO" id="GO:0070402">
    <property type="term" value="F:NADPH binding"/>
    <property type="evidence" value="ECO:0007669"/>
    <property type="project" value="TreeGrafter"/>
</dbReference>